<accession>A0ABP8XT48</accession>
<keyword evidence="3" id="KW-1185">Reference proteome</keyword>
<dbReference type="RefSeq" id="WP_345522644.1">
    <property type="nucleotide sequence ID" value="NZ_BAABKM010000002.1"/>
</dbReference>
<evidence type="ECO:0008006" key="4">
    <source>
        <dbReference type="Google" id="ProtNLM"/>
    </source>
</evidence>
<gene>
    <name evidence="2" type="ORF">GCM10023349_34480</name>
</gene>
<dbReference type="Proteomes" id="UP001499974">
    <property type="component" value="Unassembled WGS sequence"/>
</dbReference>
<evidence type="ECO:0000256" key="1">
    <source>
        <dbReference type="SAM" id="SignalP"/>
    </source>
</evidence>
<reference evidence="3" key="1">
    <citation type="journal article" date="2019" name="Int. J. Syst. Evol. Microbiol.">
        <title>The Global Catalogue of Microorganisms (GCM) 10K type strain sequencing project: providing services to taxonomists for standard genome sequencing and annotation.</title>
        <authorList>
            <consortium name="The Broad Institute Genomics Platform"/>
            <consortium name="The Broad Institute Genome Sequencing Center for Infectious Disease"/>
            <person name="Wu L."/>
            <person name="Ma J."/>
        </authorList>
    </citation>
    <scope>NUCLEOTIDE SEQUENCE [LARGE SCALE GENOMIC DNA]</scope>
    <source>
        <strain evidence="3">JCM 18531</strain>
    </source>
</reference>
<sequence length="183" mass="18824">MMRHRAAVVVAALLVGLAAGCGGSDDVESAGQPSGTPAATVSLAPPSSFADLCDRVTQADLSAAAGVELSPVASDDPGQTCTAEPGSERLAVSWRLTVPAESLDQVATDLQLDLDRRPVELPGHVAAVLLTGDLMDQRIARVVTVTGGHTVMVDATASRLDDRAADDARLERVAREVAAAYAR</sequence>
<comment type="caution">
    <text evidence="2">The sequence shown here is derived from an EMBL/GenBank/DDBJ whole genome shotgun (WGS) entry which is preliminary data.</text>
</comment>
<protein>
    <recommendedName>
        <fullName evidence="4">DUF3558 domain-containing protein</fullName>
    </recommendedName>
</protein>
<feature type="signal peptide" evidence="1">
    <location>
        <begin position="1"/>
        <end position="21"/>
    </location>
</feature>
<organism evidence="2 3">
    <name type="scientific">Nocardioides conyzicola</name>
    <dbReference type="NCBI Taxonomy" id="1651781"/>
    <lineage>
        <taxon>Bacteria</taxon>
        <taxon>Bacillati</taxon>
        <taxon>Actinomycetota</taxon>
        <taxon>Actinomycetes</taxon>
        <taxon>Propionibacteriales</taxon>
        <taxon>Nocardioidaceae</taxon>
        <taxon>Nocardioides</taxon>
    </lineage>
</organism>
<keyword evidence="1" id="KW-0732">Signal</keyword>
<evidence type="ECO:0000313" key="3">
    <source>
        <dbReference type="Proteomes" id="UP001499974"/>
    </source>
</evidence>
<dbReference type="EMBL" id="BAABKM010000002">
    <property type="protein sequence ID" value="GAA4712513.1"/>
    <property type="molecule type" value="Genomic_DNA"/>
</dbReference>
<feature type="chain" id="PRO_5046611708" description="DUF3558 domain-containing protein" evidence="1">
    <location>
        <begin position="22"/>
        <end position="183"/>
    </location>
</feature>
<name>A0ABP8XT48_9ACTN</name>
<proteinExistence type="predicted"/>
<dbReference type="PROSITE" id="PS51257">
    <property type="entry name" value="PROKAR_LIPOPROTEIN"/>
    <property type="match status" value="1"/>
</dbReference>
<evidence type="ECO:0000313" key="2">
    <source>
        <dbReference type="EMBL" id="GAA4712513.1"/>
    </source>
</evidence>